<dbReference type="CDD" id="cd00860">
    <property type="entry name" value="ThrRS_anticodon"/>
    <property type="match status" value="1"/>
</dbReference>
<organism evidence="13 14">
    <name type="scientific">Metallosphaera cuprina (strain Ar-4)</name>
    <dbReference type="NCBI Taxonomy" id="1006006"/>
    <lineage>
        <taxon>Archaea</taxon>
        <taxon>Thermoproteota</taxon>
        <taxon>Thermoprotei</taxon>
        <taxon>Sulfolobales</taxon>
        <taxon>Sulfolobaceae</taxon>
        <taxon>Metallosphaera</taxon>
    </lineage>
</organism>
<protein>
    <recommendedName>
        <fullName evidence="11">Threonine--tRNA ligase</fullName>
        <ecNumber evidence="11">6.1.1.3</ecNumber>
    </recommendedName>
    <alternativeName>
        <fullName evidence="11">Threonyl-tRNA synthetase</fullName>
        <shortName evidence="11">ThrRS</shortName>
    </alternativeName>
</protein>
<dbReference type="InterPro" id="IPR047246">
    <property type="entry name" value="ThrRS_anticodon"/>
</dbReference>
<dbReference type="GO" id="GO:0005524">
    <property type="term" value="F:ATP binding"/>
    <property type="evidence" value="ECO:0007669"/>
    <property type="project" value="UniProtKB-UniRule"/>
</dbReference>
<evidence type="ECO:0000256" key="9">
    <source>
        <dbReference type="ARBA" id="ARBA00023146"/>
    </source>
</evidence>
<keyword evidence="3 11" id="KW-0436">Ligase</keyword>
<comment type="catalytic activity">
    <reaction evidence="10 11">
        <text>tRNA(Thr) + L-threonine + ATP = L-threonyl-tRNA(Thr) + AMP + diphosphate + H(+)</text>
        <dbReference type="Rhea" id="RHEA:24624"/>
        <dbReference type="Rhea" id="RHEA-COMP:9670"/>
        <dbReference type="Rhea" id="RHEA-COMP:9704"/>
        <dbReference type="ChEBI" id="CHEBI:15378"/>
        <dbReference type="ChEBI" id="CHEBI:30616"/>
        <dbReference type="ChEBI" id="CHEBI:33019"/>
        <dbReference type="ChEBI" id="CHEBI:57926"/>
        <dbReference type="ChEBI" id="CHEBI:78442"/>
        <dbReference type="ChEBI" id="CHEBI:78534"/>
        <dbReference type="ChEBI" id="CHEBI:456215"/>
        <dbReference type="EC" id="6.1.1.3"/>
    </reaction>
</comment>
<evidence type="ECO:0000313" key="14">
    <source>
        <dbReference type="Proteomes" id="UP000007812"/>
    </source>
</evidence>
<keyword evidence="6 11" id="KW-0862">Zinc</keyword>
<dbReference type="PRINTS" id="PR01047">
    <property type="entry name" value="TRNASYNTHTHR"/>
</dbReference>
<evidence type="ECO:0000256" key="7">
    <source>
        <dbReference type="ARBA" id="ARBA00022840"/>
    </source>
</evidence>
<reference evidence="13 14" key="1">
    <citation type="journal article" date="2011" name="J. Bacteriol.">
        <title>Complete genome sequence of Metallosphaera cuprina, a metal sulfide-oxidizing archaeon from a hot spring.</title>
        <authorList>
            <person name="Liu L.J."/>
            <person name="You X.Y."/>
            <person name="Zheng H."/>
            <person name="Wang S."/>
            <person name="Jiang C.Y."/>
            <person name="Liu S.J."/>
        </authorList>
    </citation>
    <scope>NUCLEOTIDE SEQUENCE [LARGE SCALE GENOMIC DNA]</scope>
    <source>
        <strain evidence="13 14">Ar-4</strain>
    </source>
</reference>
<keyword evidence="14" id="KW-1185">Reference proteome</keyword>
<dbReference type="SUPFAM" id="SSF55681">
    <property type="entry name" value="Class II aaRS and biotin synthetases"/>
    <property type="match status" value="1"/>
</dbReference>
<dbReference type="eggNOG" id="arCOG00401">
    <property type="taxonomic scope" value="Archaea"/>
</dbReference>
<evidence type="ECO:0000313" key="13">
    <source>
        <dbReference type="EMBL" id="AEB94752.1"/>
    </source>
</evidence>
<feature type="binding site" evidence="11">
    <location>
        <position position="299"/>
    </location>
    <ligand>
        <name>Zn(2+)</name>
        <dbReference type="ChEBI" id="CHEBI:29105"/>
        <note>catalytic</note>
    </ligand>
</feature>
<dbReference type="PANTHER" id="PTHR11451">
    <property type="entry name" value="THREONINE-TRNA LIGASE"/>
    <property type="match status" value="1"/>
</dbReference>
<dbReference type="NCBIfam" id="TIGR00418">
    <property type="entry name" value="thrS"/>
    <property type="match status" value="1"/>
</dbReference>
<dbReference type="InterPro" id="IPR033728">
    <property type="entry name" value="ThrRS_core"/>
</dbReference>
<evidence type="ECO:0000259" key="12">
    <source>
        <dbReference type="PROSITE" id="PS50862"/>
    </source>
</evidence>
<evidence type="ECO:0000256" key="11">
    <source>
        <dbReference type="HAMAP-Rule" id="MF_00184"/>
    </source>
</evidence>
<dbReference type="CDD" id="cd00771">
    <property type="entry name" value="ThrRS_core"/>
    <property type="match status" value="1"/>
</dbReference>
<dbReference type="KEGG" id="mcn:Mcup_0647"/>
<dbReference type="GO" id="GO:0005737">
    <property type="term" value="C:cytoplasm"/>
    <property type="evidence" value="ECO:0007669"/>
    <property type="project" value="UniProtKB-SubCell"/>
</dbReference>
<keyword evidence="8 11" id="KW-0648">Protein biosynthesis</keyword>
<dbReference type="InterPro" id="IPR045864">
    <property type="entry name" value="aa-tRNA-synth_II/BPL/LPL"/>
</dbReference>
<dbReference type="Pfam" id="PF00587">
    <property type="entry name" value="tRNA-synt_2b"/>
    <property type="match status" value="1"/>
</dbReference>
<dbReference type="InterPro" id="IPR004154">
    <property type="entry name" value="Anticodon-bd"/>
</dbReference>
<evidence type="ECO:0000256" key="6">
    <source>
        <dbReference type="ARBA" id="ARBA00022833"/>
    </source>
</evidence>
<proteinExistence type="inferred from homology"/>
<dbReference type="InterPro" id="IPR018163">
    <property type="entry name" value="Thr/Ala-tRNA-synth_IIc_edit"/>
</dbReference>
<dbReference type="GO" id="GO:0006435">
    <property type="term" value="P:threonyl-tRNA aminoacylation"/>
    <property type="evidence" value="ECO:0007669"/>
    <property type="project" value="UniProtKB-UniRule"/>
</dbReference>
<dbReference type="SUPFAM" id="SSF52954">
    <property type="entry name" value="Class II aaRS ABD-related"/>
    <property type="match status" value="1"/>
</dbReference>
<dbReference type="PANTHER" id="PTHR11451:SF44">
    <property type="entry name" value="THREONINE--TRNA LIGASE, CHLOROPLASTIC_MITOCHONDRIAL 2"/>
    <property type="match status" value="1"/>
</dbReference>
<accession>F4G1D9</accession>
<keyword evidence="4 11" id="KW-0479">Metal-binding</keyword>
<dbReference type="PROSITE" id="PS50862">
    <property type="entry name" value="AA_TRNA_LIGASE_II"/>
    <property type="match status" value="1"/>
</dbReference>
<keyword evidence="11" id="KW-0694">RNA-binding</keyword>
<dbReference type="Proteomes" id="UP000007812">
    <property type="component" value="Chromosome"/>
</dbReference>
<evidence type="ECO:0000256" key="1">
    <source>
        <dbReference type="ARBA" id="ARBA00008226"/>
    </source>
</evidence>
<keyword evidence="9 11" id="KW-0030">Aminoacyl-tRNA synthetase</keyword>
<dbReference type="Gene3D" id="3.40.50.800">
    <property type="entry name" value="Anticodon-binding domain"/>
    <property type="match status" value="1"/>
</dbReference>
<dbReference type="Pfam" id="PF03129">
    <property type="entry name" value="HGTP_anticodon"/>
    <property type="match status" value="1"/>
</dbReference>
<dbReference type="SUPFAM" id="SSF55186">
    <property type="entry name" value="ThrRS/AlaRS common domain"/>
    <property type="match status" value="1"/>
</dbReference>
<evidence type="ECO:0000256" key="8">
    <source>
        <dbReference type="ARBA" id="ARBA00022917"/>
    </source>
</evidence>
<sequence>MRRLLILKYRLYYLFALFKANMESYRPLWLKGAIIIALNMTKSGLDPVEVGLGERDFYVDVRSDLSLTLQEAEKFAKWEEHNFEIRGSKVVSNGKEINIEGDVVPAGEPKYFKIINVSVHHPSERAQLVRVRGVAFETDEQLQDYLQWLEKASETDHRIIGERMDLFSFHDETGPGLVLFHPKGQLIRNEMISYMREINSSMGYQEVYTSHVFRTVLWKISGHYDTYRDKMLIFNKDDDELGIKPMNCPAHILIYKSRVRSYRDLPLRFSEFGNVYRWEKKGELYGLLRTRGFTQDDGHIFLREDQIRDEVKTLINKTLEVLNKFGFRGDDVRINLSTRPDESIGSDEQWEKATNSLLNVLKELGTQFIIKEKEGAFYGPKIDFDIRDSLNRWWQLSTIQVDFNLPERFKLEYVDEDGSKKRPVMIHRAIYGSLDRMIAILLEHFRGRLPAWLSPVQVRILPISEENQEYANKILVMLRENGIRGELDPSGETLSKRIKRAYDEGVPYLVIVGRKEALEEKVTIRSRGNVEVKGVPLKDFIEKINLEVRNRETESLIARGSR</sequence>
<dbReference type="HOGENOM" id="CLU_008554_0_1_2"/>
<keyword evidence="2 11" id="KW-0820">tRNA-binding</keyword>
<comment type="cofactor">
    <cofactor evidence="11">
        <name>Zn(2+)</name>
        <dbReference type="ChEBI" id="CHEBI:29105"/>
    </cofactor>
    <text evidence="11">Binds 1 zinc ion per subunit.</text>
</comment>
<dbReference type="FunFam" id="3.30.930.10:FF:000002">
    <property type="entry name" value="Threonine--tRNA ligase"/>
    <property type="match status" value="1"/>
</dbReference>
<dbReference type="InterPro" id="IPR006195">
    <property type="entry name" value="aa-tRNA-synth_II"/>
</dbReference>
<comment type="caution">
    <text evidence="11">Lacks conserved residue(s) required for the propagation of feature annotation.</text>
</comment>
<feature type="binding site" evidence="11">
    <location>
        <position position="248"/>
    </location>
    <ligand>
        <name>Zn(2+)</name>
        <dbReference type="ChEBI" id="CHEBI:29105"/>
        <note>catalytic</note>
    </ligand>
</feature>
<dbReference type="GO" id="GO:0046872">
    <property type="term" value="F:metal ion binding"/>
    <property type="evidence" value="ECO:0007669"/>
    <property type="project" value="UniProtKB-KW"/>
</dbReference>
<keyword evidence="11" id="KW-0963">Cytoplasm</keyword>
<dbReference type="Gene3D" id="3.30.930.10">
    <property type="entry name" value="Bira Bifunctional Protein, Domain 2"/>
    <property type="match status" value="1"/>
</dbReference>
<dbReference type="InterPro" id="IPR002314">
    <property type="entry name" value="aa-tRNA-synt_IIb"/>
</dbReference>
<name>F4G1D9_METCR</name>
<gene>
    <name evidence="11" type="primary">thrS</name>
    <name evidence="13" type="ordered locus">Mcup_0647</name>
</gene>
<dbReference type="AlphaFoldDB" id="F4G1D9"/>
<evidence type="ECO:0000256" key="4">
    <source>
        <dbReference type="ARBA" id="ARBA00022723"/>
    </source>
</evidence>
<dbReference type="HAMAP" id="MF_00184">
    <property type="entry name" value="Thr_tRNA_synth"/>
    <property type="match status" value="1"/>
</dbReference>
<evidence type="ECO:0000256" key="2">
    <source>
        <dbReference type="ARBA" id="ARBA00022555"/>
    </source>
</evidence>
<dbReference type="InterPro" id="IPR036621">
    <property type="entry name" value="Anticodon-bd_dom_sf"/>
</dbReference>
<dbReference type="EMBL" id="CP002656">
    <property type="protein sequence ID" value="AEB94752.1"/>
    <property type="molecule type" value="Genomic_DNA"/>
</dbReference>
<evidence type="ECO:0000256" key="3">
    <source>
        <dbReference type="ARBA" id="ARBA00022598"/>
    </source>
</evidence>
<comment type="subcellular location">
    <subcellularLocation>
        <location evidence="11">Cytoplasm</location>
    </subcellularLocation>
</comment>
<comment type="similarity">
    <text evidence="1 11">Belongs to the class-II aminoacyl-tRNA synthetase family.</text>
</comment>
<feature type="binding site" evidence="11">
    <location>
        <position position="427"/>
    </location>
    <ligand>
        <name>Zn(2+)</name>
        <dbReference type="ChEBI" id="CHEBI:29105"/>
        <note>catalytic</note>
    </ligand>
</feature>
<dbReference type="GO" id="GO:0000049">
    <property type="term" value="F:tRNA binding"/>
    <property type="evidence" value="ECO:0007669"/>
    <property type="project" value="UniProtKB-KW"/>
</dbReference>
<evidence type="ECO:0000256" key="5">
    <source>
        <dbReference type="ARBA" id="ARBA00022741"/>
    </source>
</evidence>
<dbReference type="STRING" id="1006006.Mcup_0647"/>
<dbReference type="FunFam" id="3.40.50.800:FF:000001">
    <property type="entry name" value="Threonine--tRNA ligase"/>
    <property type="match status" value="1"/>
</dbReference>
<dbReference type="GO" id="GO:0004829">
    <property type="term" value="F:threonine-tRNA ligase activity"/>
    <property type="evidence" value="ECO:0007669"/>
    <property type="project" value="UniProtKB-UniRule"/>
</dbReference>
<evidence type="ECO:0000256" key="10">
    <source>
        <dbReference type="ARBA" id="ARBA00049515"/>
    </source>
</evidence>
<feature type="domain" description="Aminoacyl-transfer RNA synthetases class-II family profile" evidence="12">
    <location>
        <begin position="144"/>
        <end position="450"/>
    </location>
</feature>
<dbReference type="InterPro" id="IPR002320">
    <property type="entry name" value="Thr-tRNA-ligase_IIa"/>
</dbReference>
<keyword evidence="7 11" id="KW-0067">ATP-binding</keyword>
<comment type="subunit">
    <text evidence="11">Homodimer.</text>
</comment>
<dbReference type="EC" id="6.1.1.3" evidence="11"/>
<dbReference type="PATRIC" id="fig|1006006.8.peg.648"/>
<keyword evidence="5 11" id="KW-0547">Nucleotide-binding</keyword>